<dbReference type="VEuPathDB" id="CryptoDB:GY17_00003258"/>
<dbReference type="InterPro" id="IPR053940">
    <property type="entry name" value="UTP25_NTPase-like"/>
</dbReference>
<evidence type="ECO:0000259" key="5">
    <source>
        <dbReference type="Pfam" id="PF06862"/>
    </source>
</evidence>
<dbReference type="VEuPathDB" id="CryptoDB:Chro.70038"/>
<dbReference type="GO" id="GO:0000462">
    <property type="term" value="P:maturation of SSU-rRNA from tricistronic rRNA transcript (SSU-rRNA, 5.8S rRNA, LSU-rRNA)"/>
    <property type="evidence" value="ECO:0007669"/>
    <property type="project" value="TreeGrafter"/>
</dbReference>
<feature type="compositionally biased region" description="Acidic residues" evidence="4">
    <location>
        <begin position="340"/>
        <end position="352"/>
    </location>
</feature>
<dbReference type="GO" id="GO:0034511">
    <property type="term" value="F:U3 snoRNA binding"/>
    <property type="evidence" value="ECO:0007669"/>
    <property type="project" value="InterPro"/>
</dbReference>
<accession>A0A0S4TJA3</accession>
<dbReference type="VEuPathDB" id="CryptoDB:CHUDEA7_250"/>
<feature type="domain" description="UTP25 NTP hydrolase-like" evidence="6">
    <location>
        <begin position="230"/>
        <end position="534"/>
    </location>
</feature>
<dbReference type="PANTHER" id="PTHR12933">
    <property type="entry name" value="ORF PROTEIN-RELATED"/>
    <property type="match status" value="1"/>
</dbReference>
<dbReference type="AlphaFoldDB" id="A0A0S4TJA3"/>
<keyword evidence="3" id="KW-0539">Nucleus</keyword>
<evidence type="ECO:0000256" key="4">
    <source>
        <dbReference type="SAM" id="MobiDB-lite"/>
    </source>
</evidence>
<dbReference type="PANTHER" id="PTHR12933:SF0">
    <property type="entry name" value="U3 SMALL NUCLEOLAR RNA-ASSOCIATED PROTEIN 25 HOMOLOG"/>
    <property type="match status" value="1"/>
</dbReference>
<dbReference type="GO" id="GO:0019843">
    <property type="term" value="F:rRNA binding"/>
    <property type="evidence" value="ECO:0007669"/>
    <property type="project" value="TreeGrafter"/>
</dbReference>
<feature type="domain" description="UTP25 C-terminal" evidence="5">
    <location>
        <begin position="563"/>
        <end position="741"/>
    </location>
</feature>
<evidence type="ECO:0000259" key="6">
    <source>
        <dbReference type="Pfam" id="PF22916"/>
    </source>
</evidence>
<feature type="compositionally biased region" description="Basic residues" evidence="4">
    <location>
        <begin position="1"/>
        <end position="11"/>
    </location>
</feature>
<dbReference type="InterPro" id="IPR010678">
    <property type="entry name" value="UTP25"/>
</dbReference>
<dbReference type="EMBL" id="JTAI01000003">
    <property type="protein sequence ID" value="PPS95996.1"/>
    <property type="molecule type" value="Genomic_DNA"/>
</dbReference>
<dbReference type="OrthoDB" id="10264378at2759"/>
<keyword evidence="9" id="KW-1185">Reference proteome</keyword>
<dbReference type="EMBL" id="LN877953">
    <property type="protein sequence ID" value="CUV07001.1"/>
    <property type="molecule type" value="Genomic_DNA"/>
</dbReference>
<feature type="region of interest" description="Disordered" evidence="4">
    <location>
        <begin position="340"/>
        <end position="375"/>
    </location>
</feature>
<dbReference type="GO" id="GO:0032040">
    <property type="term" value="C:small-subunit processome"/>
    <property type="evidence" value="ECO:0007669"/>
    <property type="project" value="TreeGrafter"/>
</dbReference>
<feature type="compositionally biased region" description="Basic and acidic residues" evidence="4">
    <location>
        <begin position="27"/>
        <end position="36"/>
    </location>
</feature>
<reference evidence="8 9" key="1">
    <citation type="submission" date="2014-11" db="EMBL/GenBank/DDBJ databases">
        <title>Comparative genomic analysis of Cryptosporidium hominis reveals occurrence of genetic recombination in virulent subtypes.</title>
        <authorList>
            <person name="Guo Y."/>
            <person name="Tang K."/>
            <person name="Frace M."/>
            <person name="Li N."/>
            <person name="Roellig D.M."/>
            <person name="Sammons S."/>
            <person name="Knipe K."/>
            <person name="Rowe L."/>
            <person name="Feng Y."/>
            <person name="Xiao L."/>
        </authorList>
    </citation>
    <scope>NUCLEOTIDE SEQUENCE [LARGE SCALE GENOMIC DNA]</scope>
    <source>
        <strain evidence="8">30976</strain>
    </source>
</reference>
<dbReference type="VEuPathDB" id="CryptoDB:ChTU502y2012_407g0125"/>
<feature type="region of interest" description="Disordered" evidence="4">
    <location>
        <begin position="1"/>
        <end position="39"/>
    </location>
</feature>
<feature type="compositionally biased region" description="Polar residues" evidence="4">
    <location>
        <begin position="12"/>
        <end position="24"/>
    </location>
</feature>
<evidence type="ECO:0000256" key="2">
    <source>
        <dbReference type="ARBA" id="ARBA00009223"/>
    </source>
</evidence>
<evidence type="ECO:0000313" key="7">
    <source>
        <dbReference type="EMBL" id="CUV07001.1"/>
    </source>
</evidence>
<evidence type="ECO:0000256" key="3">
    <source>
        <dbReference type="ARBA" id="ARBA00023242"/>
    </source>
</evidence>
<protein>
    <submittedName>
        <fullName evidence="8">Digestive organ expansion factor</fullName>
    </submittedName>
</protein>
<evidence type="ECO:0000313" key="8">
    <source>
        <dbReference type="EMBL" id="PPS95996.1"/>
    </source>
</evidence>
<dbReference type="Pfam" id="PF06862">
    <property type="entry name" value="Utp25_C"/>
    <property type="match status" value="1"/>
</dbReference>
<reference evidence="7" key="2">
    <citation type="submission" date="2015-08" db="EMBL/GenBank/DDBJ databases">
        <authorList>
            <person name="Babu N.S."/>
            <person name="Beckwith C.J."/>
            <person name="Beseler K.G."/>
            <person name="Brison A."/>
            <person name="Carone J.V."/>
            <person name="Caskin T.P."/>
            <person name="Diamond M."/>
            <person name="Durham M.E."/>
            <person name="Foxe J.M."/>
            <person name="Go M."/>
            <person name="Henderson B.A."/>
            <person name="Jones I.B."/>
            <person name="McGettigan J.A."/>
            <person name="Micheletti S.J."/>
            <person name="Nasrallah M.E."/>
            <person name="Ortiz D."/>
            <person name="Piller C.R."/>
            <person name="Privatt S.R."/>
            <person name="Schneider S.L."/>
            <person name="Sharp S."/>
            <person name="Smith T.C."/>
            <person name="Stanton J.D."/>
            <person name="Ullery H.E."/>
            <person name="Wilson R.J."/>
            <person name="Serrano M.G."/>
            <person name="Buck G."/>
            <person name="Lee V."/>
            <person name="Wang Y."/>
            <person name="Carvalho R."/>
            <person name="Voegtly L."/>
            <person name="Shi R."/>
            <person name="Duckworth R."/>
            <person name="Johnson A."/>
            <person name="Loviza R."/>
            <person name="Walstead R."/>
            <person name="Shah Z."/>
            <person name="Kiflezghi M."/>
            <person name="Wade K."/>
            <person name="Ball S.L."/>
            <person name="Bradley K.W."/>
            <person name="Asai D.J."/>
            <person name="Bowman C.A."/>
            <person name="Russell D.A."/>
            <person name="Pope W.H."/>
            <person name="Jacobs-Sera D."/>
            <person name="Hendrix R.W."/>
            <person name="Hatfull G.F."/>
        </authorList>
    </citation>
    <scope>NUCLEOTIDE SEQUENCE [LARGE SCALE GENOMIC DNA]</scope>
</reference>
<comment type="similarity">
    <text evidence="2">Belongs to the UTP25 family.</text>
</comment>
<dbReference type="InterPro" id="IPR053939">
    <property type="entry name" value="UTP25_C"/>
</dbReference>
<evidence type="ECO:0000256" key="1">
    <source>
        <dbReference type="ARBA" id="ARBA00004604"/>
    </source>
</evidence>
<comment type="subcellular location">
    <subcellularLocation>
        <location evidence="1">Nucleus</location>
        <location evidence="1">Nucleolus</location>
    </subcellularLocation>
</comment>
<reference evidence="8 9" key="3">
    <citation type="submission" date="2017-10" db="EMBL/GenBank/DDBJ databases">
        <title>Consistent, comparative and evidence-based genome annotation and re-annotation for the closely-related species, Cryptosporidium parvum, C. hominis and C. tyzzeri.</title>
        <authorList>
            <person name="Baptista R.P."/>
            <person name="Li Y."/>
            <person name="Sateriale A."/>
            <person name="Striepen B."/>
            <person name="Kissinger J.C."/>
        </authorList>
    </citation>
    <scope>NUCLEOTIDE SEQUENCE [LARGE SCALE GENOMIC DNA]</scope>
    <source>
        <strain evidence="8">30976</strain>
    </source>
</reference>
<gene>
    <name evidence="7" type="ORF">CHUDEA7_250</name>
    <name evidence="8" type="ORF">GY17_00003258</name>
</gene>
<sequence>MTLRSKYRSLKSKNGNSRPIGTTSKKIRTDTRKFDSDSTLSDLDGEINGIISNSSDVYSKWMQFVRNDFQNNLKESSKEKEAESNDTEEVTNSIDTHNGALEGNVETEITFTKKHGEYFADYTNDGMQQIPEINCKVTAGSKEKTEKEIVNLPGFSPFKLESSQVSDRIRDIEKLILETPKFRKGKLNLANFQMDSKFRQNWGKHVESFEILESHELDELNTFYGIVNGYIDVEYSNLKAITSPWAMSLCMLHISRHIYNSRQLVMNNNSKLQEAIKDKGNSNIDNLGDDRFRDQGFNRCRVLILCPFKGVAKKLVDTLVTILPHGKVLRGYDRFEEEFGLPDNSSENEEATNEGKEQIKKDQKAESVENQNKTNLLESKLGRNDELYRYLFEGKDHDDEFKLGIQLTKSGMNLYSSFDNSDIIIASPLGIRRVMGMSEGGKGSDISFCSSIEVCLVFGADIIFMQNWDHILDVFKVMNKLPKKSLGNCDIRRVYQTFLDGNSKEFRQTIMISACRIEDINSLFRNHTQNRRGFIRLWKPLEKIIGYMEKNLPLYIAPKLVEGIQQMFIKTGDTGTPEECLLNYFGSTLYPDILAALDGKTERVLIVLSNYVIYLRIRKYLLQQNAIFASCNESTSNASLSRNRFAFYKGELPILITTERFLFFRRYLLKGATKVIFCGPPIYPSIYLDCIQSINFSQGPDKSNPKSTAPLAITLFHWQNSLALERIVGTSKCSNLIQNAKASKPVVFKIPK</sequence>
<proteinExistence type="inferred from homology"/>
<evidence type="ECO:0000313" key="9">
    <source>
        <dbReference type="Proteomes" id="UP001429100"/>
    </source>
</evidence>
<dbReference type="Proteomes" id="UP001429100">
    <property type="component" value="Unassembled WGS sequence"/>
</dbReference>
<dbReference type="Pfam" id="PF22916">
    <property type="entry name" value="UTP25_NTPase-like"/>
    <property type="match status" value="1"/>
</dbReference>
<feature type="compositionally biased region" description="Basic and acidic residues" evidence="4">
    <location>
        <begin position="353"/>
        <end position="367"/>
    </location>
</feature>
<name>A0A0S4TJA3_CRYHO</name>
<feature type="region of interest" description="Disordered" evidence="4">
    <location>
        <begin position="75"/>
        <end position="94"/>
    </location>
</feature>
<dbReference type="Proteomes" id="UP000199752">
    <property type="component" value="Chromosome 7"/>
</dbReference>
<organism evidence="7">
    <name type="scientific">Cryptosporidium hominis</name>
    <dbReference type="NCBI Taxonomy" id="237895"/>
    <lineage>
        <taxon>Eukaryota</taxon>
        <taxon>Sar</taxon>
        <taxon>Alveolata</taxon>
        <taxon>Apicomplexa</taxon>
        <taxon>Conoidasida</taxon>
        <taxon>Coccidia</taxon>
        <taxon>Eucoccidiorida</taxon>
        <taxon>Eimeriorina</taxon>
        <taxon>Cryptosporidiidae</taxon>
        <taxon>Cryptosporidium</taxon>
    </lineage>
</organism>